<evidence type="ECO:0000256" key="3">
    <source>
        <dbReference type="ARBA" id="ARBA00022857"/>
    </source>
</evidence>
<organism evidence="7 8">
    <name type="scientific">Pomacea canaliculata</name>
    <name type="common">Golden apple snail</name>
    <dbReference type="NCBI Taxonomy" id="400727"/>
    <lineage>
        <taxon>Eukaryota</taxon>
        <taxon>Metazoa</taxon>
        <taxon>Spiralia</taxon>
        <taxon>Lophotrochozoa</taxon>
        <taxon>Mollusca</taxon>
        <taxon>Gastropoda</taxon>
        <taxon>Caenogastropoda</taxon>
        <taxon>Architaenioglossa</taxon>
        <taxon>Ampullarioidea</taxon>
        <taxon>Ampullariidae</taxon>
        <taxon>Pomacea</taxon>
    </lineage>
</organism>
<evidence type="ECO:0000256" key="6">
    <source>
        <dbReference type="SAM" id="Phobius"/>
    </source>
</evidence>
<dbReference type="Gene3D" id="3.40.50.720">
    <property type="entry name" value="NAD(P)-binding Rossmann-like Domain"/>
    <property type="match status" value="1"/>
</dbReference>
<comment type="similarity">
    <text evidence="2 5">Belongs to the short-chain dehydrogenases/reductases (SDR) family.</text>
</comment>
<evidence type="ECO:0000256" key="2">
    <source>
        <dbReference type="ARBA" id="ARBA00006484"/>
    </source>
</evidence>
<dbReference type="PROSITE" id="PS00061">
    <property type="entry name" value="ADH_SHORT"/>
    <property type="match status" value="1"/>
</dbReference>
<sequence>MAVTDIIQSYLGKSADYFTIVGVLVTAFAAFRATSSFLSGVCTYFLSSFLGLSANFKNAGPWAVVTGCTDGIGKAYAEELARRGLNVVLISRTRSKLEDMAKDIESRFKVKTKVIAADFTQADIYADIGKELSGMDIGTLVNNVGMSYDFPQYFAEVENLEKVIINMINCNTASVAMMTALILPGMLAKKKGFIINIASASGKNFVPFLTLYAATKSFVINFTLSLQEEYGSSGVTFQVVTPYFVATKMSKIRKANVFVPSPESFVRSALGTVGMQGQTCGCWSHALQDKLSVIIPRFVGINLMKQARARGLKKKASKKE</sequence>
<keyword evidence="8" id="KW-1185">Reference proteome</keyword>
<protein>
    <submittedName>
        <fullName evidence="7">Uncharacterized protein</fullName>
    </submittedName>
</protein>
<dbReference type="AlphaFoldDB" id="A0A2T7PKP0"/>
<dbReference type="GO" id="GO:0016491">
    <property type="term" value="F:oxidoreductase activity"/>
    <property type="evidence" value="ECO:0007669"/>
    <property type="project" value="UniProtKB-KW"/>
</dbReference>
<comment type="caution">
    <text evidence="7">The sequence shown here is derived from an EMBL/GenBank/DDBJ whole genome shotgun (WGS) entry which is preliminary data.</text>
</comment>
<accession>A0A2T7PKP0</accession>
<dbReference type="OrthoDB" id="5545019at2759"/>
<dbReference type="PANTHER" id="PTHR43899">
    <property type="entry name" value="RH59310P"/>
    <property type="match status" value="1"/>
</dbReference>
<evidence type="ECO:0000256" key="1">
    <source>
        <dbReference type="ARBA" id="ARBA00004240"/>
    </source>
</evidence>
<dbReference type="PIRSF" id="PIRSF000126">
    <property type="entry name" value="11-beta-HSD1"/>
    <property type="match status" value="1"/>
</dbReference>
<proteinExistence type="inferred from homology"/>
<keyword evidence="6" id="KW-0472">Membrane</keyword>
<evidence type="ECO:0000256" key="5">
    <source>
        <dbReference type="RuleBase" id="RU000363"/>
    </source>
</evidence>
<dbReference type="InterPro" id="IPR051019">
    <property type="entry name" value="VLCFA-Steroid_DH"/>
</dbReference>
<dbReference type="CDD" id="cd05356">
    <property type="entry name" value="17beta-HSD1_like_SDR_c"/>
    <property type="match status" value="1"/>
</dbReference>
<dbReference type="OMA" id="SGHWNHE"/>
<dbReference type="Proteomes" id="UP000245119">
    <property type="component" value="Linkage Group LG3"/>
</dbReference>
<dbReference type="InterPro" id="IPR036291">
    <property type="entry name" value="NAD(P)-bd_dom_sf"/>
</dbReference>
<gene>
    <name evidence="7" type="ORF">C0Q70_05240</name>
</gene>
<keyword evidence="6" id="KW-0812">Transmembrane</keyword>
<dbReference type="EMBL" id="PZQS01000003">
    <property type="protein sequence ID" value="PVD33978.1"/>
    <property type="molecule type" value="Genomic_DNA"/>
</dbReference>
<dbReference type="InterPro" id="IPR002347">
    <property type="entry name" value="SDR_fam"/>
</dbReference>
<dbReference type="PANTHER" id="PTHR43899:SF13">
    <property type="entry name" value="RH59310P"/>
    <property type="match status" value="1"/>
</dbReference>
<evidence type="ECO:0000313" key="7">
    <source>
        <dbReference type="EMBL" id="PVD33978.1"/>
    </source>
</evidence>
<dbReference type="PRINTS" id="PR00081">
    <property type="entry name" value="GDHRDH"/>
</dbReference>
<dbReference type="InterPro" id="IPR020904">
    <property type="entry name" value="Sc_DH/Rdtase_CS"/>
</dbReference>
<feature type="transmembrane region" description="Helical" evidence="6">
    <location>
        <begin position="20"/>
        <end position="46"/>
    </location>
</feature>
<dbReference type="PRINTS" id="PR00080">
    <property type="entry name" value="SDRFAMILY"/>
</dbReference>
<dbReference type="STRING" id="400727.A0A2T7PKP0"/>
<name>A0A2T7PKP0_POMCA</name>
<reference evidence="7 8" key="1">
    <citation type="submission" date="2018-04" db="EMBL/GenBank/DDBJ databases">
        <title>The genome of golden apple snail Pomacea canaliculata provides insight into stress tolerance and invasive adaptation.</title>
        <authorList>
            <person name="Liu C."/>
            <person name="Liu B."/>
            <person name="Ren Y."/>
            <person name="Zhang Y."/>
            <person name="Wang H."/>
            <person name="Li S."/>
            <person name="Jiang F."/>
            <person name="Yin L."/>
            <person name="Zhang G."/>
            <person name="Qian W."/>
            <person name="Fan W."/>
        </authorList>
    </citation>
    <scope>NUCLEOTIDE SEQUENCE [LARGE SCALE GENOMIC DNA]</scope>
    <source>
        <strain evidence="7">SZHN2017</strain>
        <tissue evidence="7">Muscle</tissue>
    </source>
</reference>
<keyword evidence="4" id="KW-0560">Oxidoreductase</keyword>
<evidence type="ECO:0000313" key="8">
    <source>
        <dbReference type="Proteomes" id="UP000245119"/>
    </source>
</evidence>
<dbReference type="Pfam" id="PF00106">
    <property type="entry name" value="adh_short"/>
    <property type="match status" value="1"/>
</dbReference>
<comment type="subcellular location">
    <subcellularLocation>
        <location evidence="1">Endoplasmic reticulum</location>
    </subcellularLocation>
</comment>
<dbReference type="FunFam" id="3.40.50.720:FF:000137">
    <property type="entry name" value="Hydroxysteroid (17-beta) dehydrogenase 3"/>
    <property type="match status" value="1"/>
</dbReference>
<keyword evidence="3" id="KW-0521">NADP</keyword>
<evidence type="ECO:0000256" key="4">
    <source>
        <dbReference type="ARBA" id="ARBA00023002"/>
    </source>
</evidence>
<dbReference type="GO" id="GO:0005783">
    <property type="term" value="C:endoplasmic reticulum"/>
    <property type="evidence" value="ECO:0007669"/>
    <property type="project" value="UniProtKB-SubCell"/>
</dbReference>
<dbReference type="SUPFAM" id="SSF51735">
    <property type="entry name" value="NAD(P)-binding Rossmann-fold domains"/>
    <property type="match status" value="1"/>
</dbReference>
<keyword evidence="6" id="KW-1133">Transmembrane helix</keyword>